<comment type="caution">
    <text evidence="2">The sequence shown here is derived from an EMBL/GenBank/DDBJ whole genome shotgun (WGS) entry which is preliminary data.</text>
</comment>
<gene>
    <name evidence="2" type="ORF">M8523_12410</name>
</gene>
<name>A0AA42CMX1_9HYPH</name>
<dbReference type="RefSeq" id="WP_282585191.1">
    <property type="nucleotide sequence ID" value="NZ_JAMOIM010000007.1"/>
</dbReference>
<evidence type="ECO:0000313" key="3">
    <source>
        <dbReference type="Proteomes" id="UP001165667"/>
    </source>
</evidence>
<proteinExistence type="predicted"/>
<reference evidence="2" key="1">
    <citation type="submission" date="2022-05" db="EMBL/GenBank/DDBJ databases">
        <authorList>
            <person name="Pankratov T."/>
        </authorList>
    </citation>
    <scope>NUCLEOTIDE SEQUENCE</scope>
    <source>
        <strain evidence="2">BP6-180914</strain>
    </source>
</reference>
<dbReference type="Proteomes" id="UP001165667">
    <property type="component" value="Unassembled WGS sequence"/>
</dbReference>
<evidence type="ECO:0000313" key="2">
    <source>
        <dbReference type="EMBL" id="MCW6508822.1"/>
    </source>
</evidence>
<feature type="region of interest" description="Disordered" evidence="1">
    <location>
        <begin position="53"/>
        <end position="87"/>
    </location>
</feature>
<dbReference type="AlphaFoldDB" id="A0AA42CMX1"/>
<sequence length="157" mass="16378">MSAGRRIAAAVVLVLVFRDVVPPARAEGDLNGSANPMRAISKDHLSGFRQRPLFNPARAEPPAPAAVPEPVAPASAPPPPQEPPPPIHLVGIINGAQNLAIIRLETGGKTSVVSTGDRIGAWTVTVLPTGLRLRNDQRNADFALFAHAAKPPGDPPP</sequence>
<evidence type="ECO:0000256" key="1">
    <source>
        <dbReference type="SAM" id="MobiDB-lite"/>
    </source>
</evidence>
<accession>A0AA42CMX1</accession>
<feature type="compositionally biased region" description="Pro residues" evidence="1">
    <location>
        <begin position="59"/>
        <end position="87"/>
    </location>
</feature>
<keyword evidence="3" id="KW-1185">Reference proteome</keyword>
<organism evidence="2 3">
    <name type="scientific">Lichenifustis flavocetrariae</name>
    <dbReference type="NCBI Taxonomy" id="2949735"/>
    <lineage>
        <taxon>Bacteria</taxon>
        <taxon>Pseudomonadati</taxon>
        <taxon>Pseudomonadota</taxon>
        <taxon>Alphaproteobacteria</taxon>
        <taxon>Hyphomicrobiales</taxon>
        <taxon>Lichenihabitantaceae</taxon>
        <taxon>Lichenifustis</taxon>
    </lineage>
</organism>
<dbReference type="EMBL" id="JAMOIM010000007">
    <property type="protein sequence ID" value="MCW6508822.1"/>
    <property type="molecule type" value="Genomic_DNA"/>
</dbReference>
<protein>
    <submittedName>
        <fullName evidence="2">Uncharacterized protein</fullName>
    </submittedName>
</protein>